<evidence type="ECO:0000259" key="2">
    <source>
        <dbReference type="Pfam" id="PF07811"/>
    </source>
</evidence>
<keyword evidence="1" id="KW-0812">Transmembrane</keyword>
<keyword evidence="1" id="KW-0472">Membrane</keyword>
<keyword evidence="4" id="KW-1185">Reference proteome</keyword>
<gene>
    <name evidence="3" type="ORF">GH741_16825</name>
</gene>
<proteinExistence type="predicted"/>
<evidence type="ECO:0000313" key="3">
    <source>
        <dbReference type="EMBL" id="MRH44309.1"/>
    </source>
</evidence>
<accession>A0A6A8DKM7</accession>
<dbReference type="Pfam" id="PF07811">
    <property type="entry name" value="TadE"/>
    <property type="match status" value="1"/>
</dbReference>
<comment type="caution">
    <text evidence="3">The sequence shown here is derived from an EMBL/GenBank/DDBJ whole genome shotgun (WGS) entry which is preliminary data.</text>
</comment>
<dbReference type="OrthoDB" id="1683505at2"/>
<reference evidence="3" key="1">
    <citation type="submission" date="2019-11" db="EMBL/GenBank/DDBJ databases">
        <authorList>
            <person name="Li J."/>
        </authorList>
    </citation>
    <scope>NUCLEOTIDE SEQUENCE</scope>
    <source>
        <strain evidence="3">B6B</strain>
    </source>
</reference>
<protein>
    <submittedName>
        <fullName evidence="3">Pilus assembly protein</fullName>
    </submittedName>
</protein>
<organism evidence="3 4">
    <name type="scientific">Aquibacillus halophilus</name>
    <dbReference type="NCBI Taxonomy" id="930132"/>
    <lineage>
        <taxon>Bacteria</taxon>
        <taxon>Bacillati</taxon>
        <taxon>Bacillota</taxon>
        <taxon>Bacilli</taxon>
        <taxon>Bacillales</taxon>
        <taxon>Bacillaceae</taxon>
        <taxon>Aquibacillus</taxon>
    </lineage>
</organism>
<dbReference type="Proteomes" id="UP000799092">
    <property type="component" value="Unassembled WGS sequence"/>
</dbReference>
<dbReference type="InterPro" id="IPR012495">
    <property type="entry name" value="TadE-like_dom"/>
</dbReference>
<evidence type="ECO:0000256" key="1">
    <source>
        <dbReference type="SAM" id="Phobius"/>
    </source>
</evidence>
<dbReference type="EMBL" id="WJNG01000015">
    <property type="protein sequence ID" value="MRH44309.1"/>
    <property type="molecule type" value="Genomic_DNA"/>
</dbReference>
<name>A0A6A8DKM7_9BACI</name>
<sequence>MKSEKGQSLVEFALILPVLILLLFGIVDFGRIFHAYLTLDHAGREAARSASIGEEDKEVIITVVKENASGLSLIDEKIVISENLGKSGEEVTITITYPVNFVTPVIGNIIGTFDLKNKTVMRIE</sequence>
<evidence type="ECO:0000313" key="4">
    <source>
        <dbReference type="Proteomes" id="UP000799092"/>
    </source>
</evidence>
<dbReference type="RefSeq" id="WP_153737913.1">
    <property type="nucleotide sequence ID" value="NZ_WJNG01000015.1"/>
</dbReference>
<feature type="transmembrane region" description="Helical" evidence="1">
    <location>
        <begin position="12"/>
        <end position="33"/>
    </location>
</feature>
<keyword evidence="1" id="KW-1133">Transmembrane helix</keyword>
<feature type="domain" description="TadE-like" evidence="2">
    <location>
        <begin position="6"/>
        <end position="48"/>
    </location>
</feature>
<dbReference type="AlphaFoldDB" id="A0A6A8DKM7"/>